<feature type="region of interest" description="Disordered" evidence="1">
    <location>
        <begin position="1"/>
        <end position="72"/>
    </location>
</feature>
<name>A0A183G305_HELPZ</name>
<feature type="compositionally biased region" description="Polar residues" evidence="1">
    <location>
        <begin position="39"/>
        <end position="55"/>
    </location>
</feature>
<protein>
    <submittedName>
        <fullName evidence="2 4">Uncharacterized protein</fullName>
    </submittedName>
</protein>
<keyword evidence="3" id="KW-1185">Reference proteome</keyword>
<sequence length="140" mass="15216">MWSKASWPRLLALTTGSPKQREESIDSGGCNRCGKSKEPATTSGDSIDGMQSASGVTKELAPERRRRTDDSDDEYIRCYIITGYRSTSKKPNLFRGGRSGGKTMKNHVSLESAGDAVEETTPETKSGGDGPRARRSEVLE</sequence>
<evidence type="ECO:0000313" key="2">
    <source>
        <dbReference type="EMBL" id="VDP03785.1"/>
    </source>
</evidence>
<accession>A0A3P8BAI6</accession>
<reference evidence="4" key="2">
    <citation type="submission" date="2019-09" db="UniProtKB">
        <authorList>
            <consortium name="WormBaseParasite"/>
        </authorList>
    </citation>
    <scope>IDENTIFICATION</scope>
</reference>
<feature type="region of interest" description="Disordered" evidence="1">
    <location>
        <begin position="89"/>
        <end position="140"/>
    </location>
</feature>
<evidence type="ECO:0000256" key="1">
    <source>
        <dbReference type="SAM" id="MobiDB-lite"/>
    </source>
</evidence>
<gene>
    <name evidence="2" type="ORF">HPBE_LOCUS15743</name>
</gene>
<reference evidence="2 3" key="1">
    <citation type="submission" date="2018-11" db="EMBL/GenBank/DDBJ databases">
        <authorList>
            <consortium name="Pathogen Informatics"/>
        </authorList>
    </citation>
    <scope>NUCLEOTIDE SEQUENCE [LARGE SCALE GENOMIC DNA]</scope>
</reference>
<organism evidence="3 4">
    <name type="scientific">Heligmosomoides polygyrus</name>
    <name type="common">Parasitic roundworm</name>
    <dbReference type="NCBI Taxonomy" id="6339"/>
    <lineage>
        <taxon>Eukaryota</taxon>
        <taxon>Metazoa</taxon>
        <taxon>Ecdysozoa</taxon>
        <taxon>Nematoda</taxon>
        <taxon>Chromadorea</taxon>
        <taxon>Rhabditida</taxon>
        <taxon>Rhabditina</taxon>
        <taxon>Rhabditomorpha</taxon>
        <taxon>Strongyloidea</taxon>
        <taxon>Heligmosomidae</taxon>
        <taxon>Heligmosomoides</taxon>
    </lineage>
</organism>
<dbReference type="AlphaFoldDB" id="A0A183G305"/>
<dbReference type="Proteomes" id="UP000050761">
    <property type="component" value="Unassembled WGS sequence"/>
</dbReference>
<dbReference type="EMBL" id="UZAH01029021">
    <property type="protein sequence ID" value="VDP03785.1"/>
    <property type="molecule type" value="Genomic_DNA"/>
</dbReference>
<feature type="compositionally biased region" description="Basic and acidic residues" evidence="1">
    <location>
        <begin position="60"/>
        <end position="69"/>
    </location>
</feature>
<proteinExistence type="predicted"/>
<evidence type="ECO:0000313" key="3">
    <source>
        <dbReference type="Proteomes" id="UP000050761"/>
    </source>
</evidence>
<accession>A0A183G305</accession>
<feature type="compositionally biased region" description="Basic and acidic residues" evidence="1">
    <location>
        <begin position="131"/>
        <end position="140"/>
    </location>
</feature>
<dbReference type="WBParaSite" id="HPBE_0001574301-mRNA-1">
    <property type="protein sequence ID" value="HPBE_0001574301-mRNA-1"/>
    <property type="gene ID" value="HPBE_0001574301"/>
</dbReference>
<evidence type="ECO:0000313" key="4">
    <source>
        <dbReference type="WBParaSite" id="HPBE_0001574301-mRNA-1"/>
    </source>
</evidence>